<protein>
    <recommendedName>
        <fullName evidence="2">Cytoskeleton protein RodZ-like C-terminal domain-containing protein</fullName>
    </recommendedName>
</protein>
<comment type="caution">
    <text evidence="3">The sequence shown here is derived from an EMBL/GenBank/DDBJ whole genome shotgun (WGS) entry which is preliminary data.</text>
</comment>
<feature type="region of interest" description="Disordered" evidence="1">
    <location>
        <begin position="203"/>
        <end position="229"/>
    </location>
</feature>
<accession>A0ABM9X3S8</accession>
<dbReference type="InterPro" id="IPR010982">
    <property type="entry name" value="Lambda_DNA-bd_dom_sf"/>
</dbReference>
<evidence type="ECO:0000256" key="1">
    <source>
        <dbReference type="SAM" id="MobiDB-lite"/>
    </source>
</evidence>
<dbReference type="InterPro" id="IPR025194">
    <property type="entry name" value="RodZ-like_C"/>
</dbReference>
<evidence type="ECO:0000259" key="2">
    <source>
        <dbReference type="Pfam" id="PF13464"/>
    </source>
</evidence>
<feature type="domain" description="Cytoskeleton protein RodZ-like C-terminal" evidence="2">
    <location>
        <begin position="313"/>
        <end position="375"/>
    </location>
</feature>
<evidence type="ECO:0000313" key="4">
    <source>
        <dbReference type="Proteomes" id="UP000003257"/>
    </source>
</evidence>
<sequence length="429" mass="45885">MIGRWASKSAKDETVEPKGFDAFELRLGDVMRGERATLGKSLLDVQRELRIKASYIAAIENCDPGAFDTPGFIAGYVRSYARYLNMDPDRAFTAFCKESGFAVAHGMSAEASVVKKPSFEERRKSVKEDDLFARPNTPFVPTGDGLLSRIEPGAVGSSMVLIALISAIGFGGWTVLKEVQRVQVAPVDQTPIVLSDLDPLDGALARAPDTDDDSAAPQSVESPRSDALDRLYRPQALDVPVLVARDAPIASIDPRSVSNFPTPDRPEPSGQAAAVAENDTINNAIDEALMLANADTDLPKPQVVEPLGEKVRMVAAYPSWVRVRAADGTVIFEGVMNKGDTWDVPVTEEPPTLRTGESGALYFAMADGCFGPVGARGAVTSNVALQAQALADRYQPVDPTAEQSLSRMFADLEGSLDPSVLAAMPCQGQ</sequence>
<reference evidence="3 4" key="1">
    <citation type="submission" date="2007-11" db="EMBL/GenBank/DDBJ databases">
        <authorList>
            <person name="Wagner-Dobler I."/>
            <person name="Ferriera S."/>
            <person name="Johnson J."/>
            <person name="Kravitz S."/>
            <person name="Beeson K."/>
            <person name="Sutton G."/>
            <person name="Rogers Y.-H."/>
            <person name="Friedman R."/>
            <person name="Frazier M."/>
            <person name="Venter J.C."/>
        </authorList>
    </citation>
    <scope>NUCLEOTIDE SEQUENCE [LARGE SCALE GENOMIC DNA]</scope>
    <source>
        <strain evidence="3 4">HEL-45</strain>
    </source>
</reference>
<proteinExistence type="predicted"/>
<evidence type="ECO:0000313" key="3">
    <source>
        <dbReference type="EMBL" id="EDQ04015.1"/>
    </source>
</evidence>
<feature type="region of interest" description="Disordered" evidence="1">
    <location>
        <begin position="253"/>
        <end position="272"/>
    </location>
</feature>
<organism evidence="3 4">
    <name type="scientific">Sulfitobacter indolifex HEL-45</name>
    <dbReference type="NCBI Taxonomy" id="391624"/>
    <lineage>
        <taxon>Bacteria</taxon>
        <taxon>Pseudomonadati</taxon>
        <taxon>Pseudomonadota</taxon>
        <taxon>Alphaproteobacteria</taxon>
        <taxon>Rhodobacterales</taxon>
        <taxon>Roseobacteraceae</taxon>
        <taxon>Sulfitobacter</taxon>
    </lineage>
</organism>
<dbReference type="EMBL" id="ABID01000005">
    <property type="protein sequence ID" value="EDQ04015.1"/>
    <property type="molecule type" value="Genomic_DNA"/>
</dbReference>
<dbReference type="PANTHER" id="PTHR34475:SF1">
    <property type="entry name" value="CYTOSKELETON PROTEIN RODZ"/>
    <property type="match status" value="1"/>
</dbReference>
<dbReference type="Pfam" id="PF13464">
    <property type="entry name" value="RodZ_C"/>
    <property type="match status" value="1"/>
</dbReference>
<dbReference type="Gene3D" id="1.10.260.40">
    <property type="entry name" value="lambda repressor-like DNA-binding domains"/>
    <property type="match status" value="1"/>
</dbReference>
<dbReference type="InterPro" id="IPR050400">
    <property type="entry name" value="Bact_Cytoskel_RodZ"/>
</dbReference>
<name>A0ABM9X3S8_9RHOB</name>
<dbReference type="PANTHER" id="PTHR34475">
    <property type="match status" value="1"/>
</dbReference>
<dbReference type="Proteomes" id="UP000003257">
    <property type="component" value="Unassembled WGS sequence"/>
</dbReference>
<keyword evidence="4" id="KW-1185">Reference proteome</keyword>
<gene>
    <name evidence="3" type="ORF">OIHEL45_11795</name>
</gene>
<dbReference type="RefSeq" id="WP_007120330.1">
    <property type="nucleotide sequence ID" value="NZ_ABID01000005.1"/>
</dbReference>
<dbReference type="Pfam" id="PF13413">
    <property type="entry name" value="HTH_25"/>
    <property type="match status" value="1"/>
</dbReference>